<dbReference type="Proteomes" id="UP000426424">
    <property type="component" value="Chromosome"/>
</dbReference>
<feature type="region of interest" description="Disordered" evidence="1">
    <location>
        <begin position="407"/>
        <end position="441"/>
    </location>
</feature>
<evidence type="ECO:0000313" key="3">
    <source>
        <dbReference type="EMBL" id="QGU33496.1"/>
    </source>
</evidence>
<dbReference type="EMBL" id="CP039268">
    <property type="protein sequence ID" value="QGU33496.1"/>
    <property type="molecule type" value="Genomic_DNA"/>
</dbReference>
<organism evidence="3 4">
    <name type="scientific">Thermochromatium tepidum ATCC 43061</name>
    <dbReference type="NCBI Taxonomy" id="316276"/>
    <lineage>
        <taxon>Bacteria</taxon>
        <taxon>Pseudomonadati</taxon>
        <taxon>Pseudomonadota</taxon>
        <taxon>Gammaproteobacteria</taxon>
        <taxon>Chromatiales</taxon>
        <taxon>Chromatiaceae</taxon>
        <taxon>Thermochromatium</taxon>
    </lineage>
</organism>
<protein>
    <recommendedName>
        <fullName evidence="2">Flagellar hook-length control protein-like C-terminal domain-containing protein</fullName>
    </recommendedName>
</protein>
<dbReference type="OrthoDB" id="1792985at2"/>
<dbReference type="PANTHER" id="PTHR37533:SF2">
    <property type="entry name" value="FLAGELLAR HOOK-LENGTH CONTROL PROTEIN"/>
    <property type="match status" value="1"/>
</dbReference>
<dbReference type="InterPro" id="IPR021136">
    <property type="entry name" value="Flagellar_hook_control-like_C"/>
</dbReference>
<sequence length="457" mass="48327">MMQTTTMPSGLSGLLSGLLGDLDDLQRLGNSGWTEMLDQAGIGEFVQSLAGQIKSFLIKRGADPAEIASIPNQTLVVEFLTLVQGRNDSTSLGLSVAMGLGEQVGDPEALGLTKEGRTSDETSSGDDAPQPVSEAPAWLTMLPTVILERLSEASRILPTSTAAPLVASDPSSTPGVATDSRGLLEVSSTVLETLAHTPWRQDRRAAAGEAQQPDTLESNASASFPSAWLARQLNSDALQARSNIATASNTDVDAALPAIAEARSGLALRSEPRLESILGLETVPESNESTVLAPAGTPRTPAATPEISPIGARLQTLDLNRLLQPGGEQRLSDHIRWSIDRGLDTAEIKLHPPSLGTLDVRVVQEGEKTHVQFISAHPVAREVLEASLPRLREALAQDGVLLGAVSVSDQAPQDRGRNGREGAESTGVQSLEIEDEDDPIQSHDTLSVLSRRLDVFT</sequence>
<evidence type="ECO:0000259" key="2">
    <source>
        <dbReference type="Pfam" id="PF02120"/>
    </source>
</evidence>
<dbReference type="Gene3D" id="3.30.750.140">
    <property type="match status" value="1"/>
</dbReference>
<name>A0A6I6EDV0_THETI</name>
<proteinExistence type="predicted"/>
<reference evidence="3 4" key="1">
    <citation type="submission" date="2019-12" db="EMBL/GenBank/DDBJ databases">
        <title>The complete genome of the thermophilic, anoxygenic phototrophic gammaproteobacterium Thermochromatium tepidum.</title>
        <authorList>
            <person name="Sattley W.M."/>
            <person name="Swingley W.D."/>
            <person name="Burchell B.M."/>
            <person name="Gurbani S.A."/>
            <person name="Kujawa C.M."/>
            <person name="Nuccio D.A."/>
            <person name="Schladweiler J."/>
            <person name="Shaffer K.N."/>
            <person name="Stokes L.M."/>
            <person name="Touchman J.W."/>
            <person name="Blankenship R.E."/>
            <person name="Madigan M.T."/>
        </authorList>
    </citation>
    <scope>NUCLEOTIDE SEQUENCE [LARGE SCALE GENOMIC DNA]</scope>
    <source>
        <strain evidence="3 4">ATCC 43061</strain>
    </source>
</reference>
<dbReference type="InterPro" id="IPR038610">
    <property type="entry name" value="FliK-like_C_sf"/>
</dbReference>
<feature type="domain" description="Flagellar hook-length control protein-like C-terminal" evidence="2">
    <location>
        <begin position="335"/>
        <end position="414"/>
    </location>
</feature>
<keyword evidence="4" id="KW-1185">Reference proteome</keyword>
<dbReference type="Pfam" id="PF02120">
    <property type="entry name" value="Flg_hook"/>
    <property type="match status" value="1"/>
</dbReference>
<evidence type="ECO:0000313" key="4">
    <source>
        <dbReference type="Proteomes" id="UP000426424"/>
    </source>
</evidence>
<dbReference type="KEGG" id="ttp:E6P07_11205"/>
<dbReference type="CDD" id="cd17470">
    <property type="entry name" value="T3SS_Flik_C"/>
    <property type="match status" value="1"/>
</dbReference>
<accession>A0A6I6EDV0</accession>
<feature type="compositionally biased region" description="Basic and acidic residues" evidence="1">
    <location>
        <begin position="412"/>
        <end position="423"/>
    </location>
</feature>
<dbReference type="PANTHER" id="PTHR37533">
    <property type="entry name" value="FLAGELLAR HOOK-LENGTH CONTROL PROTEIN"/>
    <property type="match status" value="1"/>
</dbReference>
<dbReference type="RefSeq" id="WP_153975688.1">
    <property type="nucleotide sequence ID" value="NZ_CP039268.1"/>
</dbReference>
<evidence type="ECO:0000256" key="1">
    <source>
        <dbReference type="SAM" id="MobiDB-lite"/>
    </source>
</evidence>
<gene>
    <name evidence="3" type="ORF">E6P07_11205</name>
</gene>
<dbReference type="AlphaFoldDB" id="A0A6I6EDV0"/>
<dbReference type="InterPro" id="IPR052563">
    <property type="entry name" value="FliK"/>
</dbReference>
<feature type="region of interest" description="Disordered" evidence="1">
    <location>
        <begin position="106"/>
        <end position="135"/>
    </location>
</feature>
<feature type="region of interest" description="Disordered" evidence="1">
    <location>
        <begin position="197"/>
        <end position="221"/>
    </location>
</feature>
<feature type="compositionally biased region" description="Polar residues" evidence="1">
    <location>
        <begin position="212"/>
        <end position="221"/>
    </location>
</feature>